<keyword evidence="2" id="KW-0472">Membrane</keyword>
<gene>
    <name evidence="3" type="ORF">RJ641_033833</name>
</gene>
<evidence type="ECO:0000313" key="3">
    <source>
        <dbReference type="EMBL" id="KAK6936803.1"/>
    </source>
</evidence>
<protein>
    <submittedName>
        <fullName evidence="3">Uncharacterized protein</fullName>
    </submittedName>
</protein>
<accession>A0AAN8VKK1</accession>
<dbReference type="PANTHER" id="PTHR11972">
    <property type="entry name" value="NADPH OXIDASE"/>
    <property type="match status" value="1"/>
</dbReference>
<dbReference type="GO" id="GO:0005886">
    <property type="term" value="C:plasma membrane"/>
    <property type="evidence" value="ECO:0007669"/>
    <property type="project" value="TreeGrafter"/>
</dbReference>
<comment type="caution">
    <text evidence="3">The sequence shown here is derived from an EMBL/GenBank/DDBJ whole genome shotgun (WGS) entry which is preliminary data.</text>
</comment>
<evidence type="ECO:0000313" key="4">
    <source>
        <dbReference type="Proteomes" id="UP001370490"/>
    </source>
</evidence>
<keyword evidence="2" id="KW-1133">Transmembrane helix</keyword>
<feature type="transmembrane region" description="Helical" evidence="2">
    <location>
        <begin position="145"/>
        <end position="167"/>
    </location>
</feature>
<feature type="transmembrane region" description="Helical" evidence="2">
    <location>
        <begin position="104"/>
        <end position="125"/>
    </location>
</feature>
<sequence length="171" mass="19157">MEPDKLSVVIKSTGSWSQKLYQELSSAESFEISTEGSNGPTSHNFLMHESTVLVSGGRAITPFISIVRESIFQSMKQCRSVRLKEQLPRPTDSPISAALGPNSWLWLFIIISSSLVMFLILLGIVTRYYVCLIDHNINSIHHFSYWAVWDMLLACACILLIGGAVFYPKQT</sequence>
<evidence type="ECO:0000256" key="1">
    <source>
        <dbReference type="ARBA" id="ARBA00023002"/>
    </source>
</evidence>
<dbReference type="EMBL" id="JBAMMX010000007">
    <property type="protein sequence ID" value="KAK6936803.1"/>
    <property type="molecule type" value="Genomic_DNA"/>
</dbReference>
<dbReference type="GO" id="GO:0000293">
    <property type="term" value="F:ferric-chelate reductase activity"/>
    <property type="evidence" value="ECO:0007669"/>
    <property type="project" value="TreeGrafter"/>
</dbReference>
<keyword evidence="2" id="KW-0812">Transmembrane</keyword>
<dbReference type="InterPro" id="IPR050369">
    <property type="entry name" value="RBOH/FRE"/>
</dbReference>
<dbReference type="AlphaFoldDB" id="A0AAN8VKK1"/>
<keyword evidence="4" id="KW-1185">Reference proteome</keyword>
<dbReference type="Proteomes" id="UP001370490">
    <property type="component" value="Unassembled WGS sequence"/>
</dbReference>
<proteinExistence type="predicted"/>
<reference evidence="3 4" key="1">
    <citation type="submission" date="2023-12" db="EMBL/GenBank/DDBJ databases">
        <title>A high-quality genome assembly for Dillenia turbinata (Dilleniales).</title>
        <authorList>
            <person name="Chanderbali A."/>
        </authorList>
    </citation>
    <scope>NUCLEOTIDE SEQUENCE [LARGE SCALE GENOMIC DNA]</scope>
    <source>
        <strain evidence="3">LSX21</strain>
        <tissue evidence="3">Leaf</tissue>
    </source>
</reference>
<name>A0AAN8VKK1_9MAGN</name>
<dbReference type="PANTHER" id="PTHR11972:SF79">
    <property type="entry name" value="FERRIC REDUCTION OXIDASE 4-RELATED"/>
    <property type="match status" value="1"/>
</dbReference>
<keyword evidence="1" id="KW-0560">Oxidoreductase</keyword>
<organism evidence="3 4">
    <name type="scientific">Dillenia turbinata</name>
    <dbReference type="NCBI Taxonomy" id="194707"/>
    <lineage>
        <taxon>Eukaryota</taxon>
        <taxon>Viridiplantae</taxon>
        <taxon>Streptophyta</taxon>
        <taxon>Embryophyta</taxon>
        <taxon>Tracheophyta</taxon>
        <taxon>Spermatophyta</taxon>
        <taxon>Magnoliopsida</taxon>
        <taxon>eudicotyledons</taxon>
        <taxon>Gunneridae</taxon>
        <taxon>Pentapetalae</taxon>
        <taxon>Dilleniales</taxon>
        <taxon>Dilleniaceae</taxon>
        <taxon>Dillenia</taxon>
    </lineage>
</organism>
<evidence type="ECO:0000256" key="2">
    <source>
        <dbReference type="SAM" id="Phobius"/>
    </source>
</evidence>